<comment type="subcellular location">
    <subcellularLocation>
        <location evidence="1">Cell membrane</location>
        <topology evidence="1">Multi-pass membrane protein</topology>
    </subcellularLocation>
</comment>
<keyword evidence="7 8" id="KW-0472">Membrane</keyword>
<dbReference type="PANTHER" id="PTHR34979">
    <property type="entry name" value="INNER MEMBRANE PROTEIN YGAZ"/>
    <property type="match status" value="1"/>
</dbReference>
<evidence type="ECO:0000256" key="5">
    <source>
        <dbReference type="ARBA" id="ARBA00022692"/>
    </source>
</evidence>
<name>A0A366E7D8_9BACI</name>
<sequence length="244" mass="26331">MDSVISNKQTTEKMKMMRSGLAAGVPITLGYFPIAITYGVLASQSGISLLELTAMSILVYAGAAQFMGTNMFAIGAGGIEIVFATFVLNFRHFVMSLSFANRTKGITNSWKLPLSLGLTDESFSVASLHTEKAKQEHSSYFYGALMIAAYASWIIGSFIGGVLGDVIPSSLSQSMGIALYAMFIALLIPSVKNEVKYGFIALIAMICNYVFTYYVALAEGWAIVCSTLLASFIGMMIMRRSEGK</sequence>
<dbReference type="STRING" id="200904.GCA_900168775_01169"/>
<dbReference type="Pfam" id="PF03591">
    <property type="entry name" value="AzlC"/>
    <property type="match status" value="1"/>
</dbReference>
<dbReference type="Proteomes" id="UP000252254">
    <property type="component" value="Unassembled WGS sequence"/>
</dbReference>
<reference evidence="9 10" key="1">
    <citation type="submission" date="2018-06" db="EMBL/GenBank/DDBJ databases">
        <title>Genomic Encyclopedia of Type Strains, Phase IV (KMG-IV): sequencing the most valuable type-strain genomes for metagenomic binning, comparative biology and taxonomic classification.</title>
        <authorList>
            <person name="Goeker M."/>
        </authorList>
    </citation>
    <scope>NUCLEOTIDE SEQUENCE [LARGE SCALE GENOMIC DNA]</scope>
    <source>
        <strain evidence="9 10">DSM 15140</strain>
    </source>
</reference>
<dbReference type="RefSeq" id="WP_170126196.1">
    <property type="nucleotide sequence ID" value="NZ_BAABQN010000005.1"/>
</dbReference>
<feature type="transmembrane region" description="Helical" evidence="8">
    <location>
        <begin position="195"/>
        <end position="215"/>
    </location>
</feature>
<keyword evidence="10" id="KW-1185">Reference proteome</keyword>
<keyword evidence="5 8" id="KW-0812">Transmembrane</keyword>
<evidence type="ECO:0000256" key="8">
    <source>
        <dbReference type="SAM" id="Phobius"/>
    </source>
</evidence>
<keyword evidence="6 8" id="KW-1133">Transmembrane helix</keyword>
<feature type="transmembrane region" description="Helical" evidence="8">
    <location>
        <begin position="21"/>
        <end position="41"/>
    </location>
</feature>
<keyword evidence="3" id="KW-0813">Transport</keyword>
<evidence type="ECO:0000256" key="1">
    <source>
        <dbReference type="ARBA" id="ARBA00004651"/>
    </source>
</evidence>
<evidence type="ECO:0000256" key="6">
    <source>
        <dbReference type="ARBA" id="ARBA00022989"/>
    </source>
</evidence>
<accession>A0A366E7D8</accession>
<protein>
    <submittedName>
        <fullName evidence="9">4-azaleucine resistance transporter AzlC</fullName>
    </submittedName>
</protein>
<gene>
    <name evidence="9" type="ORF">DES48_105134</name>
</gene>
<keyword evidence="4" id="KW-1003">Cell membrane</keyword>
<dbReference type="EMBL" id="QNRI01000005">
    <property type="protein sequence ID" value="RBO98283.1"/>
    <property type="molecule type" value="Genomic_DNA"/>
</dbReference>
<dbReference type="InterPro" id="IPR011606">
    <property type="entry name" value="Brnchd-chn_aa_trnsp_permease"/>
</dbReference>
<proteinExistence type="inferred from homology"/>
<feature type="transmembrane region" description="Helical" evidence="8">
    <location>
        <begin position="140"/>
        <end position="164"/>
    </location>
</feature>
<comment type="similarity">
    <text evidence="2">Belongs to the AzlC family.</text>
</comment>
<evidence type="ECO:0000313" key="10">
    <source>
        <dbReference type="Proteomes" id="UP000252254"/>
    </source>
</evidence>
<feature type="transmembrane region" description="Helical" evidence="8">
    <location>
        <begin position="71"/>
        <end position="90"/>
    </location>
</feature>
<evidence type="ECO:0000256" key="4">
    <source>
        <dbReference type="ARBA" id="ARBA00022475"/>
    </source>
</evidence>
<dbReference type="GO" id="GO:0005886">
    <property type="term" value="C:plasma membrane"/>
    <property type="evidence" value="ECO:0007669"/>
    <property type="project" value="UniProtKB-SubCell"/>
</dbReference>
<evidence type="ECO:0000256" key="7">
    <source>
        <dbReference type="ARBA" id="ARBA00023136"/>
    </source>
</evidence>
<organism evidence="9 10">
    <name type="scientific">Paraliobacillus ryukyuensis</name>
    <dbReference type="NCBI Taxonomy" id="200904"/>
    <lineage>
        <taxon>Bacteria</taxon>
        <taxon>Bacillati</taxon>
        <taxon>Bacillota</taxon>
        <taxon>Bacilli</taxon>
        <taxon>Bacillales</taxon>
        <taxon>Bacillaceae</taxon>
        <taxon>Paraliobacillus</taxon>
    </lineage>
</organism>
<evidence type="ECO:0000313" key="9">
    <source>
        <dbReference type="EMBL" id="RBO98283.1"/>
    </source>
</evidence>
<dbReference type="PANTHER" id="PTHR34979:SF1">
    <property type="entry name" value="INNER MEMBRANE PROTEIN YGAZ"/>
    <property type="match status" value="1"/>
</dbReference>
<evidence type="ECO:0000256" key="3">
    <source>
        <dbReference type="ARBA" id="ARBA00022448"/>
    </source>
</evidence>
<comment type="caution">
    <text evidence="9">The sequence shown here is derived from an EMBL/GenBank/DDBJ whole genome shotgun (WGS) entry which is preliminary data.</text>
</comment>
<feature type="transmembrane region" description="Helical" evidence="8">
    <location>
        <begin position="221"/>
        <end position="238"/>
    </location>
</feature>
<evidence type="ECO:0000256" key="2">
    <source>
        <dbReference type="ARBA" id="ARBA00010735"/>
    </source>
</evidence>
<dbReference type="GO" id="GO:1903785">
    <property type="term" value="P:L-valine transmembrane transport"/>
    <property type="evidence" value="ECO:0007669"/>
    <property type="project" value="TreeGrafter"/>
</dbReference>
<dbReference type="AlphaFoldDB" id="A0A366E7D8"/>
<feature type="transmembrane region" description="Helical" evidence="8">
    <location>
        <begin position="170"/>
        <end position="188"/>
    </location>
</feature>